<dbReference type="Pfam" id="PF05141">
    <property type="entry name" value="DIT1_PvcA"/>
    <property type="match status" value="1"/>
</dbReference>
<dbReference type="SUPFAM" id="SSF51182">
    <property type="entry name" value="RmlC-like cupins"/>
    <property type="match status" value="1"/>
</dbReference>
<dbReference type="Gene3D" id="2.60.120.10">
    <property type="entry name" value="Jelly Rolls"/>
    <property type="match status" value="1"/>
</dbReference>
<sequence length="888" mass="99022">MAVSSLRPVIPFPFGTAVHNVSAEPLTTGVDRAALETSSKILDIIGRYRMKQDDNLYSHSDESTLKFIALIYTHVKAGKPVPMCLPAFPFKSPNSTSKTLGKLPDKGEEIALAHLNGLCSAIGDVYAPGARLTIISDGLVYNDLLGVPDRDVWAYGETLRSMAAEKEFHNISFARLRDLVEIDLPKDLEEMTYVANASNFRRALLNTFSKPGWSWDDVRQSDDQCMTYRGYIKFLQTDLETVYPVDENRSKSKYKRGIEYIAKQMMARGDAFANAVRQKYSDHVRLSIHPSTGAVKLSISLLPTEQLYTTPWHCSVAYRLDGTIRTGMRSEFDKDASLELVYDNGRPSHYREKSPLLSWAEDKGGIVVDPMYPAGLIIRPANGAGSLALDDIDTKKVRALSEINSPVVLKGFVKKPNRDRFIDFSHRFGTPLPWKFGLLLEVKDRGQDARGLNNVLSAEPMPFHYDGLFKVVKQTDENGNEKTVSTPPQFQLFQGATSSPRDTGFTLFSSSTLFFKYLPSWLKKDISQLTWSVSTSAFDNTVLRGLPLAIDHPTTGKPCLRYHEPWPQSKTRFDASDVTIDGLEATESAAVCETIDSVLYDRRVALYYAWDKGDILVSDNILMMHTRSDFTAGVDHRGVALFMVNSVISSIIMAQVKQYHLLPTDLIPNSPRPLLHYKNVLAKRPNSSKCDPAEVWDTFTKNGWDVQWIFRYPNTQLSHFHSEAHECMAVLSGTATIRFGVGDTSEDLQENTYGSAWEEGGILLEAEAGDVFVIPAGVAHKTHNTKPAAEFKLLSPGVGHGIEADDPKKALSEIELDGYTMMGAYNGGEWDFVKSGGDYGKSWRVPKPKRDPVFGEAEEGLVKTWPGGDTEVDLEIVQVENREYKSKM</sequence>
<evidence type="ECO:0000256" key="1">
    <source>
        <dbReference type="ARBA" id="ARBA00023002"/>
    </source>
</evidence>
<dbReference type="InterPro" id="IPR007817">
    <property type="entry name" value="Isocyanide_synthase_DIT1"/>
</dbReference>
<dbReference type="EMBL" id="CABFJX010000017">
    <property type="protein sequence ID" value="VTT58201.1"/>
    <property type="molecule type" value="Genomic_DNA"/>
</dbReference>
<reference evidence="4" key="1">
    <citation type="submission" date="2019-05" db="EMBL/GenBank/DDBJ databases">
        <authorList>
            <person name="Piombo E."/>
        </authorList>
    </citation>
    <scope>NUCLEOTIDE SEQUENCE</scope>
    <source>
        <strain evidence="4">C2S</strain>
    </source>
</reference>
<dbReference type="GO" id="GO:0016491">
    <property type="term" value="F:oxidoreductase activity"/>
    <property type="evidence" value="ECO:0007669"/>
    <property type="project" value="UniProtKB-KW"/>
</dbReference>
<evidence type="ECO:0000259" key="2">
    <source>
        <dbReference type="Pfam" id="PF00190"/>
    </source>
</evidence>
<evidence type="ECO:0000259" key="3">
    <source>
        <dbReference type="Pfam" id="PF02668"/>
    </source>
</evidence>
<evidence type="ECO:0000313" key="5">
    <source>
        <dbReference type="Proteomes" id="UP000760494"/>
    </source>
</evidence>
<dbReference type="InterPro" id="IPR006045">
    <property type="entry name" value="Cupin_1"/>
</dbReference>
<gene>
    <name evidence="4" type="ORF">C2S_13782</name>
</gene>
<organism evidence="4 5">
    <name type="scientific">Fusarium fujikuroi</name>
    <name type="common">Bakanae and foot rot disease fungus</name>
    <name type="synonym">Gibberella fujikuroi</name>
    <dbReference type="NCBI Taxonomy" id="5127"/>
    <lineage>
        <taxon>Eukaryota</taxon>
        <taxon>Fungi</taxon>
        <taxon>Dikarya</taxon>
        <taxon>Ascomycota</taxon>
        <taxon>Pezizomycotina</taxon>
        <taxon>Sordariomycetes</taxon>
        <taxon>Hypocreomycetidae</taxon>
        <taxon>Hypocreales</taxon>
        <taxon>Nectriaceae</taxon>
        <taxon>Fusarium</taxon>
        <taxon>Fusarium fujikuroi species complex</taxon>
    </lineage>
</organism>
<dbReference type="Pfam" id="PF02668">
    <property type="entry name" value="TauD"/>
    <property type="match status" value="1"/>
</dbReference>
<dbReference type="AlphaFoldDB" id="A0A9Q9RBZ1"/>
<comment type="caution">
    <text evidence="4">The sequence shown here is derived from an EMBL/GenBank/DDBJ whole genome shotgun (WGS) entry which is preliminary data.</text>
</comment>
<feature type="domain" description="Cupin type-1" evidence="2">
    <location>
        <begin position="719"/>
        <end position="793"/>
    </location>
</feature>
<evidence type="ECO:0008006" key="6">
    <source>
        <dbReference type="Google" id="ProtNLM"/>
    </source>
</evidence>
<protein>
    <recommendedName>
        <fullName evidence="6">TauD/TfdA-like domain-containing protein</fullName>
    </recommendedName>
</protein>
<dbReference type="InterPro" id="IPR014710">
    <property type="entry name" value="RmlC-like_jellyroll"/>
</dbReference>
<dbReference type="CDD" id="cd02219">
    <property type="entry name" value="cupin_YjlB-like"/>
    <property type="match status" value="1"/>
</dbReference>
<evidence type="ECO:0000313" key="4">
    <source>
        <dbReference type="EMBL" id="VTT58201.1"/>
    </source>
</evidence>
<proteinExistence type="predicted"/>
<keyword evidence="1" id="KW-0560">Oxidoreductase</keyword>
<dbReference type="InterPro" id="IPR011051">
    <property type="entry name" value="RmlC_Cupin_sf"/>
</dbReference>
<dbReference type="Gene3D" id="3.60.130.10">
    <property type="entry name" value="Clavaminate synthase-like"/>
    <property type="match status" value="1"/>
</dbReference>
<accession>A0A9Q9RBZ1</accession>
<dbReference type="InterPro" id="IPR047121">
    <property type="entry name" value="YjiB-like"/>
</dbReference>
<dbReference type="Pfam" id="PF00190">
    <property type="entry name" value="Cupin_1"/>
    <property type="match status" value="1"/>
</dbReference>
<name>A0A9Q9RBZ1_FUSFU</name>
<dbReference type="InterPro" id="IPR042098">
    <property type="entry name" value="TauD-like_sf"/>
</dbReference>
<dbReference type="PANTHER" id="PTHR37285">
    <property type="entry name" value="SPORE WALL MATURATION PROTEIN DIT1"/>
    <property type="match status" value="1"/>
</dbReference>
<dbReference type="PANTHER" id="PTHR37285:SF5">
    <property type="entry name" value="SPORE WALL MATURATION PROTEIN DIT1"/>
    <property type="match status" value="1"/>
</dbReference>
<dbReference type="InterPro" id="IPR003819">
    <property type="entry name" value="TauD/TfdA-like"/>
</dbReference>
<dbReference type="Proteomes" id="UP000760494">
    <property type="component" value="Unassembled WGS sequence"/>
</dbReference>
<feature type="domain" description="TauD/TfdA-like" evidence="3">
    <location>
        <begin position="386"/>
        <end position="633"/>
    </location>
</feature>
<dbReference type="SUPFAM" id="SSF51197">
    <property type="entry name" value="Clavaminate synthase-like"/>
    <property type="match status" value="1"/>
</dbReference>